<dbReference type="GO" id="GO:0003723">
    <property type="term" value="F:RNA binding"/>
    <property type="evidence" value="ECO:0007669"/>
    <property type="project" value="UniProtKB-UniRule"/>
</dbReference>
<dbReference type="Gene3D" id="3.30.310.10">
    <property type="entry name" value="TATA-Binding Protein"/>
    <property type="match status" value="1"/>
</dbReference>
<name>A0A955I1Q4_9BACT</name>
<organism evidence="15 16">
    <name type="scientific">Candidatus Dojkabacteria bacterium</name>
    <dbReference type="NCBI Taxonomy" id="2099670"/>
    <lineage>
        <taxon>Bacteria</taxon>
        <taxon>Candidatus Dojkabacteria</taxon>
    </lineage>
</organism>
<evidence type="ECO:0000256" key="4">
    <source>
        <dbReference type="ARBA" id="ARBA00004496"/>
    </source>
</evidence>
<dbReference type="GO" id="GO:0004523">
    <property type="term" value="F:RNA-DNA hybrid ribonuclease activity"/>
    <property type="evidence" value="ECO:0007669"/>
    <property type="project" value="UniProtKB-UniRule"/>
</dbReference>
<dbReference type="PANTHER" id="PTHR10954">
    <property type="entry name" value="RIBONUCLEASE H2 SUBUNIT A"/>
    <property type="match status" value="1"/>
</dbReference>
<keyword evidence="9 12" id="KW-0255">Endonuclease</keyword>
<gene>
    <name evidence="15" type="primary">rnhC</name>
    <name evidence="15" type="ORF">KC685_00435</name>
</gene>
<dbReference type="InterPro" id="IPR036397">
    <property type="entry name" value="RNaseH_sf"/>
</dbReference>
<evidence type="ECO:0000256" key="3">
    <source>
        <dbReference type="ARBA" id="ARBA00004065"/>
    </source>
</evidence>
<dbReference type="Gene3D" id="3.30.420.10">
    <property type="entry name" value="Ribonuclease H-like superfamily/Ribonuclease H"/>
    <property type="match status" value="1"/>
</dbReference>
<feature type="domain" description="RNase H type-2" evidence="14">
    <location>
        <begin position="131"/>
        <end position="343"/>
    </location>
</feature>
<dbReference type="EMBL" id="JAGQLN010000001">
    <property type="protein sequence ID" value="MCA9376371.1"/>
    <property type="molecule type" value="Genomic_DNA"/>
</dbReference>
<dbReference type="InterPro" id="IPR001352">
    <property type="entry name" value="RNase_HII/HIII"/>
</dbReference>
<evidence type="ECO:0000313" key="16">
    <source>
        <dbReference type="Proteomes" id="UP000741282"/>
    </source>
</evidence>
<evidence type="ECO:0000256" key="13">
    <source>
        <dbReference type="RuleBase" id="RU003515"/>
    </source>
</evidence>
<dbReference type="GO" id="GO:0043137">
    <property type="term" value="P:DNA replication, removal of RNA primer"/>
    <property type="evidence" value="ECO:0007669"/>
    <property type="project" value="TreeGrafter"/>
</dbReference>
<dbReference type="Pfam" id="PF01351">
    <property type="entry name" value="RNase_HII"/>
    <property type="match status" value="1"/>
</dbReference>
<dbReference type="EC" id="3.1.26.4" evidence="13"/>
<accession>A0A955I1Q4</accession>
<evidence type="ECO:0000256" key="9">
    <source>
        <dbReference type="ARBA" id="ARBA00022759"/>
    </source>
</evidence>
<comment type="function">
    <text evidence="3 13">Endonuclease that specifically degrades the RNA of RNA-DNA hybrids.</text>
</comment>
<dbReference type="InterPro" id="IPR024567">
    <property type="entry name" value="RNase_HII/HIII_dom"/>
</dbReference>
<evidence type="ECO:0000256" key="12">
    <source>
        <dbReference type="PROSITE-ProRule" id="PRU01319"/>
    </source>
</evidence>
<dbReference type="PROSITE" id="PS51975">
    <property type="entry name" value="RNASE_H_2"/>
    <property type="match status" value="1"/>
</dbReference>
<feature type="binding site" evidence="12">
    <location>
        <position position="244"/>
    </location>
    <ligand>
        <name>a divalent metal cation</name>
        <dbReference type="ChEBI" id="CHEBI:60240"/>
    </ligand>
</feature>
<dbReference type="GO" id="GO:0005737">
    <property type="term" value="C:cytoplasm"/>
    <property type="evidence" value="ECO:0007669"/>
    <property type="project" value="UniProtKB-SubCell"/>
</dbReference>
<dbReference type="GO" id="GO:0032299">
    <property type="term" value="C:ribonuclease H2 complex"/>
    <property type="evidence" value="ECO:0007669"/>
    <property type="project" value="TreeGrafter"/>
</dbReference>
<evidence type="ECO:0000313" key="15">
    <source>
        <dbReference type="EMBL" id="MCA9376371.1"/>
    </source>
</evidence>
<keyword evidence="10 12" id="KW-0378">Hydrolase</keyword>
<evidence type="ECO:0000256" key="5">
    <source>
        <dbReference type="ARBA" id="ARBA00008378"/>
    </source>
</evidence>
<comment type="catalytic activity">
    <reaction evidence="1 12 13">
        <text>Endonucleolytic cleavage to 5'-phosphomonoester.</text>
        <dbReference type="EC" id="3.1.26.4"/>
    </reaction>
</comment>
<evidence type="ECO:0000259" key="14">
    <source>
        <dbReference type="PROSITE" id="PS51975"/>
    </source>
</evidence>
<comment type="cofactor">
    <cofactor evidence="12">
        <name>Mn(2+)</name>
        <dbReference type="ChEBI" id="CHEBI:29035"/>
    </cofactor>
    <cofactor evidence="12">
        <name>Mg(2+)</name>
        <dbReference type="ChEBI" id="CHEBI:18420"/>
    </cofactor>
    <text evidence="12">Manganese or magnesium. Binds 1 divalent metal ion per monomer in the absence of substrate. May bind a second metal ion after substrate binding.</text>
</comment>
<evidence type="ECO:0000256" key="1">
    <source>
        <dbReference type="ARBA" id="ARBA00000077"/>
    </source>
</evidence>
<evidence type="ECO:0000256" key="2">
    <source>
        <dbReference type="ARBA" id="ARBA00001946"/>
    </source>
</evidence>
<proteinExistence type="inferred from homology"/>
<dbReference type="AlphaFoldDB" id="A0A955I1Q4"/>
<dbReference type="PANTHER" id="PTHR10954:SF23">
    <property type="entry name" value="RIBONUCLEASE"/>
    <property type="match status" value="1"/>
</dbReference>
<dbReference type="InterPro" id="IPR004641">
    <property type="entry name" value="RNase_HIII"/>
</dbReference>
<keyword evidence="7 12" id="KW-0540">Nuclease</keyword>
<evidence type="ECO:0000256" key="7">
    <source>
        <dbReference type="ARBA" id="ARBA00022722"/>
    </source>
</evidence>
<sequence length="343" mass="38240">MQKTVSISVDKRQLPSVLDRLREGGLEEISLRSPYEQARFIMTNCTVIAYTSGKIVVQGKSIDKAVGILSGISGVHVSEIGKESNPATPINRNGQELTDTTIGGNNVVQRARSGTYSSDPTTHTSNYQNWTPRIGSDEVGKGDYFGPMVVAACYVDEMAIDHLNEIGITDSKKLTDIKILDIFSQIKDLLIYEVEVLHPSEYNFQHLRTKNVAVMLAKLHDTVLSRTILRVENEKRPLEKVVIDQFSASSKRLTNELSDVVKRYPVEQFHKGESDPSVATASVIARAFFLREWDQMEKKYDMDIPKGATNVIHVAKAFVDRYGADELSQVAKVSFKTTKKVLS</sequence>
<evidence type="ECO:0000256" key="10">
    <source>
        <dbReference type="ARBA" id="ARBA00022801"/>
    </source>
</evidence>
<feature type="binding site" evidence="12">
    <location>
        <position position="138"/>
    </location>
    <ligand>
        <name>a divalent metal cation</name>
        <dbReference type="ChEBI" id="CHEBI:60240"/>
    </ligand>
</feature>
<feature type="binding site" evidence="12">
    <location>
        <position position="137"/>
    </location>
    <ligand>
        <name>a divalent metal cation</name>
        <dbReference type="ChEBI" id="CHEBI:60240"/>
    </ligand>
</feature>
<comment type="caution">
    <text evidence="15">The sequence shown here is derived from an EMBL/GenBank/DDBJ whole genome shotgun (WGS) entry which is preliminary data.</text>
</comment>
<protein>
    <recommendedName>
        <fullName evidence="13">Ribonuclease</fullName>
        <ecNumber evidence="13">3.1.26.4</ecNumber>
    </recommendedName>
</protein>
<dbReference type="PIRSF" id="PIRSF037748">
    <property type="entry name" value="RnhC"/>
    <property type="match status" value="1"/>
</dbReference>
<keyword evidence="8 12" id="KW-0479">Metal-binding</keyword>
<dbReference type="GO" id="GO:0046872">
    <property type="term" value="F:metal ion binding"/>
    <property type="evidence" value="ECO:0007669"/>
    <property type="project" value="UniProtKB-KW"/>
</dbReference>
<dbReference type="CDD" id="cd06590">
    <property type="entry name" value="RNase_HII_bacteria_HIII_like"/>
    <property type="match status" value="1"/>
</dbReference>
<keyword evidence="11" id="KW-0460">Magnesium</keyword>
<reference evidence="15" key="1">
    <citation type="submission" date="2020-04" db="EMBL/GenBank/DDBJ databases">
        <authorList>
            <person name="Zhang T."/>
        </authorList>
    </citation>
    <scope>NUCLEOTIDE SEQUENCE</scope>
    <source>
        <strain evidence="15">HKST-UBA17</strain>
    </source>
</reference>
<keyword evidence="6" id="KW-0963">Cytoplasm</keyword>
<dbReference type="NCBIfam" id="TIGR00716">
    <property type="entry name" value="rnhC"/>
    <property type="match status" value="1"/>
</dbReference>
<comment type="similarity">
    <text evidence="5">Belongs to the RNase HII family. RnhC subfamily.</text>
</comment>
<dbReference type="InterPro" id="IPR012337">
    <property type="entry name" value="RNaseH-like_sf"/>
</dbReference>
<evidence type="ECO:0000256" key="6">
    <source>
        <dbReference type="ARBA" id="ARBA00022490"/>
    </source>
</evidence>
<evidence type="ECO:0000256" key="8">
    <source>
        <dbReference type="ARBA" id="ARBA00022723"/>
    </source>
</evidence>
<comment type="cofactor">
    <cofactor evidence="2">
        <name>Mg(2+)</name>
        <dbReference type="ChEBI" id="CHEBI:18420"/>
    </cofactor>
</comment>
<comment type="subcellular location">
    <subcellularLocation>
        <location evidence="4">Cytoplasm</location>
    </subcellularLocation>
</comment>
<reference evidence="15" key="2">
    <citation type="journal article" date="2021" name="Microbiome">
        <title>Successional dynamics and alternative stable states in a saline activated sludge microbial community over 9 years.</title>
        <authorList>
            <person name="Wang Y."/>
            <person name="Ye J."/>
            <person name="Ju F."/>
            <person name="Liu L."/>
            <person name="Boyd J.A."/>
            <person name="Deng Y."/>
            <person name="Parks D.H."/>
            <person name="Jiang X."/>
            <person name="Yin X."/>
            <person name="Woodcroft B.J."/>
            <person name="Tyson G.W."/>
            <person name="Hugenholtz P."/>
            <person name="Polz M.F."/>
            <person name="Zhang T."/>
        </authorList>
    </citation>
    <scope>NUCLEOTIDE SEQUENCE</scope>
    <source>
        <strain evidence="15">HKST-UBA17</strain>
    </source>
</reference>
<dbReference type="InterPro" id="IPR012295">
    <property type="entry name" value="TBP_dom_sf"/>
</dbReference>
<dbReference type="SUPFAM" id="SSF53098">
    <property type="entry name" value="Ribonuclease H-like"/>
    <property type="match status" value="1"/>
</dbReference>
<dbReference type="GO" id="GO:0006298">
    <property type="term" value="P:mismatch repair"/>
    <property type="evidence" value="ECO:0007669"/>
    <property type="project" value="TreeGrafter"/>
</dbReference>
<dbReference type="Proteomes" id="UP000741282">
    <property type="component" value="Unassembled WGS sequence"/>
</dbReference>
<evidence type="ECO:0000256" key="11">
    <source>
        <dbReference type="ARBA" id="ARBA00022842"/>
    </source>
</evidence>